<name>A0A1J8Q6B4_9AGAM</name>
<dbReference type="EMBL" id="LVVM01006152">
    <property type="protein sequence ID" value="OJA08856.1"/>
    <property type="molecule type" value="Genomic_DNA"/>
</dbReference>
<sequence length="405" mass="44196">MVGNATVNATTITSHCHLLPNVTYNATNSQADALSSSGYILDTTASAPWPDQIQILQSEVRFSNSGNSQIAVGGQFGVFFMISTSLEVNASVQMEASVPTTWQYQNNSTETPYDVEIYFVQCPLSAVIEEAVVDMQTYSLQNPAPISQPSTQWEMYQWTSDNNTWQGEISQILTSSTGNEFQFMFTDGTGHTSQPSVADELRLTLHCRATMPHLRFDRYIMSLVGLNLTAQYLQWAARAPPISTVTLIPDELEAAIAQVAAQIIWIAGRIGSSNGGVDFGTGRADVVQEIIALRLNVNFLPLLFAASASVIMLGLVLYMTRAFGTSHNHAAIPCTGALQLLWLGHHSALVHEVLHDVEHPTDANLRRACMIDVCFSKTVFGEEDQLSMGSSIGSLSGQVDHDERM</sequence>
<reference evidence="2 3" key="1">
    <citation type="submission" date="2016-03" db="EMBL/GenBank/DDBJ databases">
        <title>Comparative genomics of the ectomycorrhizal sister species Rhizopogon vinicolor and Rhizopogon vesiculosus (Basidiomycota: Boletales) reveals a divergence of the mating type B locus.</title>
        <authorList>
            <person name="Mujic A.B."/>
            <person name="Kuo A."/>
            <person name="Tritt A."/>
            <person name="Lipzen A."/>
            <person name="Chen C."/>
            <person name="Johnson J."/>
            <person name="Sharma A."/>
            <person name="Barry K."/>
            <person name="Grigoriev I.V."/>
            <person name="Spatafora J.W."/>
        </authorList>
    </citation>
    <scope>NUCLEOTIDE SEQUENCE [LARGE SCALE GENOMIC DNA]</scope>
    <source>
        <strain evidence="2 3">AM-OR11-056</strain>
    </source>
</reference>
<protein>
    <submittedName>
        <fullName evidence="2">Uncharacterized protein</fullName>
    </submittedName>
</protein>
<evidence type="ECO:0000313" key="3">
    <source>
        <dbReference type="Proteomes" id="UP000183567"/>
    </source>
</evidence>
<dbReference type="STRING" id="180088.A0A1J8Q6B4"/>
<accession>A0A1J8Q6B4</accession>
<dbReference type="Proteomes" id="UP000183567">
    <property type="component" value="Unassembled WGS sequence"/>
</dbReference>
<evidence type="ECO:0000313" key="2">
    <source>
        <dbReference type="EMBL" id="OJA08856.1"/>
    </source>
</evidence>
<dbReference type="AlphaFoldDB" id="A0A1J8Q6B4"/>
<evidence type="ECO:0000256" key="1">
    <source>
        <dbReference type="SAM" id="Phobius"/>
    </source>
</evidence>
<dbReference type="OrthoDB" id="2647100at2759"/>
<keyword evidence="1" id="KW-0472">Membrane</keyword>
<keyword evidence="1" id="KW-1133">Transmembrane helix</keyword>
<organism evidence="2 3">
    <name type="scientific">Rhizopogon vesiculosus</name>
    <dbReference type="NCBI Taxonomy" id="180088"/>
    <lineage>
        <taxon>Eukaryota</taxon>
        <taxon>Fungi</taxon>
        <taxon>Dikarya</taxon>
        <taxon>Basidiomycota</taxon>
        <taxon>Agaricomycotina</taxon>
        <taxon>Agaricomycetes</taxon>
        <taxon>Agaricomycetidae</taxon>
        <taxon>Boletales</taxon>
        <taxon>Suillineae</taxon>
        <taxon>Rhizopogonaceae</taxon>
        <taxon>Rhizopogon</taxon>
    </lineage>
</organism>
<keyword evidence="1" id="KW-0812">Transmembrane</keyword>
<comment type="caution">
    <text evidence="2">The sequence shown here is derived from an EMBL/GenBank/DDBJ whole genome shotgun (WGS) entry which is preliminary data.</text>
</comment>
<proteinExistence type="predicted"/>
<feature type="transmembrane region" description="Helical" evidence="1">
    <location>
        <begin position="299"/>
        <end position="319"/>
    </location>
</feature>
<gene>
    <name evidence="2" type="ORF">AZE42_01748</name>
</gene>
<keyword evidence="3" id="KW-1185">Reference proteome</keyword>